<feature type="transmembrane region" description="Helical" evidence="1">
    <location>
        <begin position="233"/>
        <end position="256"/>
    </location>
</feature>
<gene>
    <name evidence="3" type="ORF">D0X99_14820</name>
</gene>
<keyword evidence="1" id="KW-0812">Transmembrane</keyword>
<feature type="transmembrane region" description="Helical" evidence="1">
    <location>
        <begin position="198"/>
        <end position="221"/>
    </location>
</feature>
<sequence length="366" mass="41089">MNTIPNPTQRLVSLDVYRGLTMFLLVAEASLVYDALLELFPEGHALHGIFIQFTHHEWNGLMFWDLIQPFFMFIVGVAMPFSLNKRLAISEDRTKVTLHILKRCLLLFLFGTGLHCIYSGELVFELWNVLTQLSFTVLITYFLLTKGWKVQLAVSLGLLALTEILYRAYNPEVPFEHGTNFGNSIDQLMMGKINRGGWVAINAIPTAAHTIWGAICGNLLLSQKPNSEKIKTFVIAGLIGLVVGFGLDLAGITPIVKRISTTAFVFASGGWALLALAFFYWFVDVKNNKGWAFTFLIVGMNSIFIYLFAETLGRWMNKTIGIFTTGFLGWMGFGEHGLALVTAFATLAAMWGLCYFLYRKGIFFRI</sequence>
<dbReference type="OrthoDB" id="9788724at2"/>
<keyword evidence="4" id="KW-1185">Reference proteome</keyword>
<keyword evidence="1" id="KW-0472">Membrane</keyword>
<reference evidence="3 4" key="1">
    <citation type="submission" date="2018-09" db="EMBL/GenBank/DDBJ databases">
        <authorList>
            <person name="Wang X."/>
            <person name="Du Z."/>
        </authorList>
    </citation>
    <scope>NUCLEOTIDE SEQUENCE [LARGE SCALE GENOMIC DNA]</scope>
    <source>
        <strain evidence="3 4">N3</strain>
    </source>
</reference>
<evidence type="ECO:0000313" key="4">
    <source>
        <dbReference type="Proteomes" id="UP000283522"/>
    </source>
</evidence>
<feature type="transmembrane region" description="Helical" evidence="1">
    <location>
        <begin position="126"/>
        <end position="144"/>
    </location>
</feature>
<evidence type="ECO:0000313" key="3">
    <source>
        <dbReference type="EMBL" id="RIW14071.1"/>
    </source>
</evidence>
<name>A0A418PPQ7_9BACT</name>
<dbReference type="InterPro" id="IPR032176">
    <property type="entry name" value="DUF5009"/>
</dbReference>
<feature type="transmembrane region" description="Helical" evidence="1">
    <location>
        <begin position="262"/>
        <end position="283"/>
    </location>
</feature>
<protein>
    <submittedName>
        <fullName evidence="3">DUF5009 domain-containing protein</fullName>
    </submittedName>
</protein>
<keyword evidence="1" id="KW-1133">Transmembrane helix</keyword>
<feature type="transmembrane region" description="Helical" evidence="1">
    <location>
        <begin position="290"/>
        <end position="309"/>
    </location>
</feature>
<feature type="transmembrane region" description="Helical" evidence="1">
    <location>
        <begin position="20"/>
        <end position="41"/>
    </location>
</feature>
<dbReference type="Pfam" id="PF16401">
    <property type="entry name" value="DUF5009"/>
    <property type="match status" value="1"/>
</dbReference>
<organism evidence="3 4">
    <name type="scientific">Algoriphagus lacus</name>
    <dbReference type="NCBI Taxonomy" id="2056311"/>
    <lineage>
        <taxon>Bacteria</taxon>
        <taxon>Pseudomonadati</taxon>
        <taxon>Bacteroidota</taxon>
        <taxon>Cytophagia</taxon>
        <taxon>Cytophagales</taxon>
        <taxon>Cyclobacteriaceae</taxon>
        <taxon>Algoriphagus</taxon>
    </lineage>
</organism>
<dbReference type="EMBL" id="QXML01000007">
    <property type="protein sequence ID" value="RIW14071.1"/>
    <property type="molecule type" value="Genomic_DNA"/>
</dbReference>
<dbReference type="AlphaFoldDB" id="A0A418PPQ7"/>
<dbReference type="PANTHER" id="PTHR31061:SF24">
    <property type="entry name" value="LD22376P"/>
    <property type="match status" value="1"/>
</dbReference>
<feature type="transmembrane region" description="Helical" evidence="1">
    <location>
        <begin position="337"/>
        <end position="358"/>
    </location>
</feature>
<dbReference type="Proteomes" id="UP000283522">
    <property type="component" value="Unassembled WGS sequence"/>
</dbReference>
<proteinExistence type="predicted"/>
<dbReference type="RefSeq" id="WP_119478614.1">
    <property type="nucleotide sequence ID" value="NZ_QXML01000007.1"/>
</dbReference>
<feature type="transmembrane region" description="Helical" evidence="1">
    <location>
        <begin position="151"/>
        <end position="169"/>
    </location>
</feature>
<feature type="transmembrane region" description="Helical" evidence="1">
    <location>
        <begin position="104"/>
        <end position="120"/>
    </location>
</feature>
<feature type="transmembrane region" description="Helical" evidence="1">
    <location>
        <begin position="61"/>
        <end position="83"/>
    </location>
</feature>
<dbReference type="PANTHER" id="PTHR31061">
    <property type="entry name" value="LD22376P"/>
    <property type="match status" value="1"/>
</dbReference>
<accession>A0A418PPQ7</accession>
<evidence type="ECO:0000259" key="2">
    <source>
        <dbReference type="Pfam" id="PF16401"/>
    </source>
</evidence>
<comment type="caution">
    <text evidence="3">The sequence shown here is derived from an EMBL/GenBank/DDBJ whole genome shotgun (WGS) entry which is preliminary data.</text>
</comment>
<evidence type="ECO:0000256" key="1">
    <source>
        <dbReference type="SAM" id="Phobius"/>
    </source>
</evidence>
<feature type="domain" description="DUF5009" evidence="2">
    <location>
        <begin position="12"/>
        <end position="112"/>
    </location>
</feature>